<dbReference type="EMBL" id="RBED01000008">
    <property type="protein sequence ID" value="RNL61745.1"/>
    <property type="molecule type" value="Genomic_DNA"/>
</dbReference>
<accession>A0A3N0CE69</accession>
<proteinExistence type="predicted"/>
<gene>
    <name evidence="1" type="ORF">D7003_00970</name>
</gene>
<comment type="caution">
    <text evidence="1">The sequence shown here is derived from an EMBL/GenBank/DDBJ whole genome shotgun (WGS) entry which is preliminary data.</text>
</comment>
<keyword evidence="2" id="KW-1185">Reference proteome</keyword>
<reference evidence="1 2" key="1">
    <citation type="submission" date="2018-10" db="EMBL/GenBank/DDBJ databases">
        <title>Genome sequencing of Arthrobacter oryzae TNB02.</title>
        <authorList>
            <person name="Cho Y.-J."/>
            <person name="Cho A."/>
            <person name="Kim O.-S."/>
        </authorList>
    </citation>
    <scope>NUCLEOTIDE SEQUENCE [LARGE SCALE GENOMIC DNA]</scope>
    <source>
        <strain evidence="1 2">TNB02</strain>
    </source>
</reference>
<organism evidence="1 2">
    <name type="scientific">Arthrobacter oryzae</name>
    <dbReference type="NCBI Taxonomy" id="409290"/>
    <lineage>
        <taxon>Bacteria</taxon>
        <taxon>Bacillati</taxon>
        <taxon>Actinomycetota</taxon>
        <taxon>Actinomycetes</taxon>
        <taxon>Micrococcales</taxon>
        <taxon>Micrococcaceae</taxon>
        <taxon>Arthrobacter</taxon>
    </lineage>
</organism>
<dbReference type="OrthoDB" id="5122836at2"/>
<dbReference type="RefSeq" id="WP_123253656.1">
    <property type="nucleotide sequence ID" value="NZ_RBED01000008.1"/>
</dbReference>
<dbReference type="AlphaFoldDB" id="A0A3N0CE69"/>
<protein>
    <submittedName>
        <fullName evidence="1">Uncharacterized protein</fullName>
    </submittedName>
</protein>
<sequence length="77" mass="8393">MHTQTTGRSQATKQLEVVVTDPGRLYGLLDDAEAALRQIAMPQRSAGILVTRHDPGRYTLALSGTVPFGETREQILS</sequence>
<dbReference type="Proteomes" id="UP000273807">
    <property type="component" value="Unassembled WGS sequence"/>
</dbReference>
<name>A0A3N0CE69_9MICC</name>
<evidence type="ECO:0000313" key="2">
    <source>
        <dbReference type="Proteomes" id="UP000273807"/>
    </source>
</evidence>
<evidence type="ECO:0000313" key="1">
    <source>
        <dbReference type="EMBL" id="RNL61745.1"/>
    </source>
</evidence>